<comment type="similarity">
    <text evidence="2">Belongs to the peptidase C48 family.</text>
</comment>
<dbReference type="PANTHER" id="PTHR10434:SF11">
    <property type="entry name" value="1-ACYL-SN-GLYCEROL-3-PHOSPHATE ACYLTRANSFERASE"/>
    <property type="match status" value="1"/>
</dbReference>
<evidence type="ECO:0000256" key="6">
    <source>
        <dbReference type="ARBA" id="ARBA00022801"/>
    </source>
</evidence>
<keyword evidence="7" id="KW-0012">Acyltransferase</keyword>
<dbReference type="AlphaFoldDB" id="A7SNE7"/>
<evidence type="ECO:0000256" key="7">
    <source>
        <dbReference type="ARBA" id="ARBA00023315"/>
    </source>
</evidence>
<dbReference type="CDD" id="cd22758">
    <property type="entry name" value="OTU_232R-like"/>
    <property type="match status" value="1"/>
</dbReference>
<dbReference type="Gene3D" id="3.40.395.10">
    <property type="entry name" value="Adenoviral Proteinase, Chain A"/>
    <property type="match status" value="1"/>
</dbReference>
<dbReference type="PANTHER" id="PTHR10434">
    <property type="entry name" value="1-ACYL-SN-GLYCEROL-3-PHOSPHATE ACYLTRANSFERASE"/>
    <property type="match status" value="1"/>
</dbReference>
<evidence type="ECO:0000259" key="9">
    <source>
        <dbReference type="PROSITE" id="PS50600"/>
    </source>
</evidence>
<dbReference type="InterPro" id="IPR003653">
    <property type="entry name" value="Peptidase_C48_C"/>
</dbReference>
<evidence type="ECO:0000259" key="10">
    <source>
        <dbReference type="PROSITE" id="PS50802"/>
    </source>
</evidence>
<dbReference type="GO" id="GO:0008234">
    <property type="term" value="F:cysteine-type peptidase activity"/>
    <property type="evidence" value="ECO:0007669"/>
    <property type="project" value="InterPro"/>
</dbReference>
<comment type="pathway">
    <text evidence="1">Phospholipid metabolism; CDP-diacylglycerol biosynthesis; CDP-diacylglycerol from sn-glycerol 3-phosphate: step 2/3.</text>
</comment>
<dbReference type="EC" id="2.3.1.51" evidence="3"/>
<dbReference type="SUPFAM" id="SSF69593">
    <property type="entry name" value="Glycerol-3-phosphate (1)-acyltransferase"/>
    <property type="match status" value="1"/>
</dbReference>
<dbReference type="Proteomes" id="UP000001593">
    <property type="component" value="Unassembled WGS sequence"/>
</dbReference>
<keyword evidence="6" id="KW-0378">Hydrolase</keyword>
<dbReference type="GO" id="GO:0006654">
    <property type="term" value="P:phosphatidic acid biosynthetic process"/>
    <property type="evidence" value="ECO:0000318"/>
    <property type="project" value="GO_Central"/>
</dbReference>
<feature type="transmembrane region" description="Helical" evidence="8">
    <location>
        <begin position="7"/>
        <end position="27"/>
    </location>
</feature>
<dbReference type="GO" id="GO:0006508">
    <property type="term" value="P:proteolysis"/>
    <property type="evidence" value="ECO:0007669"/>
    <property type="project" value="UniProtKB-KW"/>
</dbReference>
<keyword evidence="8" id="KW-0472">Membrane</keyword>
<keyword evidence="8" id="KW-0812">Transmembrane</keyword>
<accession>A7SNE7</accession>
<evidence type="ECO:0000256" key="3">
    <source>
        <dbReference type="ARBA" id="ARBA00013211"/>
    </source>
</evidence>
<proteinExistence type="inferred from homology"/>
<evidence type="ECO:0000313" key="12">
    <source>
        <dbReference type="Proteomes" id="UP000001593"/>
    </source>
</evidence>
<organism evidence="11 12">
    <name type="scientific">Nematostella vectensis</name>
    <name type="common">Starlet sea anemone</name>
    <dbReference type="NCBI Taxonomy" id="45351"/>
    <lineage>
        <taxon>Eukaryota</taxon>
        <taxon>Metazoa</taxon>
        <taxon>Cnidaria</taxon>
        <taxon>Anthozoa</taxon>
        <taxon>Hexacorallia</taxon>
        <taxon>Actiniaria</taxon>
        <taxon>Edwardsiidae</taxon>
        <taxon>Nematostella</taxon>
    </lineage>
</organism>
<dbReference type="HOGENOM" id="CLU_375665_0_0_1"/>
<keyword evidence="12" id="KW-1185">Reference proteome</keyword>
<dbReference type="PROSITE" id="PS50802">
    <property type="entry name" value="OTU"/>
    <property type="match status" value="1"/>
</dbReference>
<dbReference type="EMBL" id="DS469719">
    <property type="protein sequence ID" value="EDO34789.1"/>
    <property type="molecule type" value="Genomic_DNA"/>
</dbReference>
<evidence type="ECO:0000313" key="11">
    <source>
        <dbReference type="EMBL" id="EDO34789.1"/>
    </source>
</evidence>
<dbReference type="eggNOG" id="KOG2848">
    <property type="taxonomic scope" value="Eukaryota"/>
</dbReference>
<keyword evidence="4" id="KW-0645">Protease</keyword>
<dbReference type="SUPFAM" id="SSF54001">
    <property type="entry name" value="Cysteine proteinases"/>
    <property type="match status" value="2"/>
</dbReference>
<gene>
    <name evidence="11" type="ORF">NEMVEDRAFT_v1g246362</name>
</gene>
<keyword evidence="5" id="KW-0808">Transferase</keyword>
<dbReference type="InParanoid" id="A7SNE7"/>
<dbReference type="Pfam" id="PF02902">
    <property type="entry name" value="Peptidase_C48"/>
    <property type="match status" value="1"/>
</dbReference>
<dbReference type="GO" id="GO:0003841">
    <property type="term" value="F:1-acylglycerol-3-phosphate O-acyltransferase activity"/>
    <property type="evidence" value="ECO:0000318"/>
    <property type="project" value="GO_Central"/>
</dbReference>
<dbReference type="PROSITE" id="PS50600">
    <property type="entry name" value="ULP_PROTEASE"/>
    <property type="match status" value="1"/>
</dbReference>
<feature type="domain" description="OTU" evidence="10">
    <location>
        <begin position="559"/>
        <end position="698"/>
    </location>
</feature>
<dbReference type="InterPro" id="IPR038765">
    <property type="entry name" value="Papain-like_cys_pep_sf"/>
</dbReference>
<feature type="transmembrane region" description="Helical" evidence="8">
    <location>
        <begin position="33"/>
        <end position="53"/>
    </location>
</feature>
<dbReference type="InterPro" id="IPR002123">
    <property type="entry name" value="Plipid/glycerol_acylTrfase"/>
</dbReference>
<dbReference type="InterPro" id="IPR003323">
    <property type="entry name" value="OTU_dom"/>
</dbReference>
<reference evidence="11 12" key="1">
    <citation type="journal article" date="2007" name="Science">
        <title>Sea anemone genome reveals ancestral eumetazoan gene repertoire and genomic organization.</title>
        <authorList>
            <person name="Putnam N.H."/>
            <person name="Srivastava M."/>
            <person name="Hellsten U."/>
            <person name="Dirks B."/>
            <person name="Chapman J."/>
            <person name="Salamov A."/>
            <person name="Terry A."/>
            <person name="Shapiro H."/>
            <person name="Lindquist E."/>
            <person name="Kapitonov V.V."/>
            <person name="Jurka J."/>
            <person name="Genikhovich G."/>
            <person name="Grigoriev I.V."/>
            <person name="Lucas S.M."/>
            <person name="Steele R.E."/>
            <person name="Finnerty J.R."/>
            <person name="Technau U."/>
            <person name="Martindale M.Q."/>
            <person name="Rokhsar D.S."/>
        </authorList>
    </citation>
    <scope>NUCLEOTIDE SEQUENCE [LARGE SCALE GENOMIC DNA]</scope>
    <source>
        <strain evidence="12">CH2 X CH6</strain>
    </source>
</reference>
<dbReference type="SMART" id="SM00563">
    <property type="entry name" value="PlsC"/>
    <property type="match status" value="1"/>
</dbReference>
<evidence type="ECO:0000256" key="8">
    <source>
        <dbReference type="SAM" id="Phobius"/>
    </source>
</evidence>
<dbReference type="Gene3D" id="3.90.70.80">
    <property type="match status" value="1"/>
</dbReference>
<feature type="domain" description="Ubiquitin-like protease family profile" evidence="9">
    <location>
        <begin position="307"/>
        <end position="739"/>
    </location>
</feature>
<evidence type="ECO:0000256" key="5">
    <source>
        <dbReference type="ARBA" id="ARBA00022679"/>
    </source>
</evidence>
<dbReference type="Pfam" id="PF02338">
    <property type="entry name" value="OTU"/>
    <property type="match status" value="1"/>
</dbReference>
<dbReference type="Pfam" id="PF01553">
    <property type="entry name" value="Acyltransferase"/>
    <property type="match status" value="1"/>
</dbReference>
<keyword evidence="8" id="KW-1133">Transmembrane helix</keyword>
<name>A7SNE7_NEMVE</name>
<sequence length="739" mass="84630">MFLECSLSALLLGVVGFHILYRISRWFQFYVDYFSYNIAMVLLGCLAVLVALLRPGNVNNFYRTSRLLYWISSKYFRVRVEAKGLENLPENKNCIIVSNHQSSLDMFPILRICPPYTTFIAKRELLFAPFFGVAAWLTGTVFIKRGDSRSARGALDGAVQRITSERVPIVPVVLSNYIPVFNKKNKTFTPGQDFDVPEENGTDEINSDSDYDSWFQEMDRKRQKALHSSNESARRMVKRELKRNPPSRYFVGEKVLVRLPQTKKLVKGKRISLRGTREALVLKADHSEHKYFVQIDNPEAPTIRQSMWIKVDDITSLTKQDESKRQKIVKEEINGKQEQQLQMTNETFADDDIEFEDENNNGSVLDNAITELVSDKELSGDTVNLYTCFLNNYYASTRTVTASTYFYPSLDRSNDAEETPSYRKYMKHKLLSEIDYLVIPIHLMELKHWIFVVLCTLAMTLELYDSAGVSEAHKDVFANLKARFIQKRWNLRKIVAKFTSPPVAMPDESREMRQDMADDILNHPFLAATPDNLKIQDLFLKEVSTKDVLDQQVAAAGCVYRKDVPMDGNCFFYAVNDQLIRLKCPGIPHNVLRQNMVRYLEQNPFTPDGTHLGEFINHRAWDSYLHNMKREGVWADWIVVWATVNMLDRDIAIVSSTGSDVLRIITPSTSNKSTDPGKEGMILLGHNAELHYYSLDIAEKGSHPADPTSSLIKKYGEGKVTVQFCQKCNKEFKSYSGGV</sequence>
<evidence type="ECO:0000256" key="1">
    <source>
        <dbReference type="ARBA" id="ARBA00004728"/>
    </source>
</evidence>
<dbReference type="GO" id="GO:0005783">
    <property type="term" value="C:endoplasmic reticulum"/>
    <property type="evidence" value="ECO:0000318"/>
    <property type="project" value="GO_Central"/>
</dbReference>
<dbReference type="CDD" id="cd07989">
    <property type="entry name" value="LPLAT_AGPAT-like"/>
    <property type="match status" value="1"/>
</dbReference>
<evidence type="ECO:0000256" key="4">
    <source>
        <dbReference type="ARBA" id="ARBA00022670"/>
    </source>
</evidence>
<feature type="transmembrane region" description="Helical" evidence="8">
    <location>
        <begin position="125"/>
        <end position="143"/>
    </location>
</feature>
<dbReference type="FunFam" id="3.90.70.80:FF:000033">
    <property type="entry name" value="Predicted protein"/>
    <property type="match status" value="1"/>
</dbReference>
<dbReference type="STRING" id="45351.A7SNE7"/>
<protein>
    <recommendedName>
        <fullName evidence="3">1-acylglycerol-3-phosphate O-acyltransferase</fullName>
        <ecNumber evidence="3">2.3.1.51</ecNumber>
    </recommendedName>
</protein>
<evidence type="ECO:0000256" key="2">
    <source>
        <dbReference type="ARBA" id="ARBA00005234"/>
    </source>
</evidence>